<dbReference type="Proteomes" id="UP000076976">
    <property type="component" value="Unassembled WGS sequence"/>
</dbReference>
<evidence type="ECO:0000313" key="2">
    <source>
        <dbReference type="EMBL" id="OAB86229.1"/>
    </source>
</evidence>
<feature type="transmembrane region" description="Helical" evidence="1">
    <location>
        <begin position="236"/>
        <end position="258"/>
    </location>
</feature>
<evidence type="ECO:0000256" key="1">
    <source>
        <dbReference type="SAM" id="Phobius"/>
    </source>
</evidence>
<dbReference type="AlphaFoldDB" id="A0A176Q982"/>
<keyword evidence="1" id="KW-0472">Membrane</keyword>
<keyword evidence="3" id="KW-1185">Reference proteome</keyword>
<name>A0A176Q982_9MICO</name>
<reference evidence="2 3" key="1">
    <citation type="submission" date="2016-01" db="EMBL/GenBank/DDBJ databases">
        <title>Janibacter melonis strain CD11_4 genome sequencing and assembly.</title>
        <authorList>
            <person name="Nair G.R."/>
            <person name="Kaur G."/>
            <person name="Chander A.M."/>
            <person name="Mayilraj S."/>
        </authorList>
    </citation>
    <scope>NUCLEOTIDE SEQUENCE [LARGE SCALE GENOMIC DNA]</scope>
    <source>
        <strain evidence="2 3">CD11-4</strain>
    </source>
</reference>
<feature type="transmembrane region" description="Helical" evidence="1">
    <location>
        <begin position="153"/>
        <end position="174"/>
    </location>
</feature>
<keyword evidence="1" id="KW-1133">Transmembrane helix</keyword>
<feature type="transmembrane region" description="Helical" evidence="1">
    <location>
        <begin position="181"/>
        <end position="201"/>
    </location>
</feature>
<evidence type="ECO:0000313" key="3">
    <source>
        <dbReference type="Proteomes" id="UP000076976"/>
    </source>
</evidence>
<keyword evidence="1" id="KW-0812">Transmembrane</keyword>
<gene>
    <name evidence="2" type="ORF">AWH69_15160</name>
</gene>
<dbReference type="STRING" id="262209.AWH69_15160"/>
<dbReference type="RefSeq" id="WP_068277914.1">
    <property type="nucleotide sequence ID" value="NZ_LQZG01000005.1"/>
</dbReference>
<dbReference type="EMBL" id="LQZG01000005">
    <property type="protein sequence ID" value="OAB86229.1"/>
    <property type="molecule type" value="Genomic_DNA"/>
</dbReference>
<organism evidence="2 3">
    <name type="scientific">Janibacter melonis</name>
    <dbReference type="NCBI Taxonomy" id="262209"/>
    <lineage>
        <taxon>Bacteria</taxon>
        <taxon>Bacillati</taxon>
        <taxon>Actinomycetota</taxon>
        <taxon>Actinomycetes</taxon>
        <taxon>Micrococcales</taxon>
        <taxon>Intrasporangiaceae</taxon>
        <taxon>Janibacter</taxon>
    </lineage>
</organism>
<sequence length="266" mass="27865">MISVIRSEILKLRTTRMWWAMALGIFVAGAVFAGFFAVVYTIDDPGTGAPAMTGTDAQVANTVYTAGLGVGYLLLLTIGVMQIGSEYRHKTITGTFLATPRRMKALLGKVLALVVIGIGYGLVSLLGSVSVGATVLSMRGIEPFPDVEILRSLALSLLALALWALIGLGVGILIPNMVAALLVGIGTAWIVEPLVGFGLSFNDFANEHVVKFFPSQATNAMIDPVTVSGPGMAEPLSWWAGALTLTAYAVVLAGLGVLRASRQDVT</sequence>
<feature type="transmembrane region" description="Helical" evidence="1">
    <location>
        <begin position="62"/>
        <end position="81"/>
    </location>
</feature>
<feature type="transmembrane region" description="Helical" evidence="1">
    <location>
        <begin position="110"/>
        <end position="133"/>
    </location>
</feature>
<accession>A0A176Q982</accession>
<feature type="transmembrane region" description="Helical" evidence="1">
    <location>
        <begin position="20"/>
        <end position="42"/>
    </location>
</feature>
<comment type="caution">
    <text evidence="2">The sequence shown here is derived from an EMBL/GenBank/DDBJ whole genome shotgun (WGS) entry which is preliminary data.</text>
</comment>
<dbReference type="Pfam" id="PF12730">
    <property type="entry name" value="ABC2_membrane_4"/>
    <property type="match status" value="1"/>
</dbReference>
<protein>
    <submittedName>
        <fullName evidence="2">ABC transporter permease</fullName>
    </submittedName>
</protein>
<proteinExistence type="predicted"/>